<protein>
    <recommendedName>
        <fullName evidence="7">Endoribonuclease YbeY</fullName>
        <ecNumber evidence="7">3.1.-.-</ecNumber>
    </recommendedName>
</protein>
<accession>A0AAP2DP81</accession>
<proteinExistence type="inferred from homology"/>
<dbReference type="RefSeq" id="WP_254168332.1">
    <property type="nucleotide sequence ID" value="NZ_JAHESF010000033.1"/>
</dbReference>
<keyword evidence="7" id="KW-0963">Cytoplasm</keyword>
<dbReference type="GO" id="GO:0004222">
    <property type="term" value="F:metalloendopeptidase activity"/>
    <property type="evidence" value="ECO:0007669"/>
    <property type="project" value="InterPro"/>
</dbReference>
<organism evidence="8 9">
    <name type="scientific">Chryseosolibacter histidini</name>
    <dbReference type="NCBI Taxonomy" id="2782349"/>
    <lineage>
        <taxon>Bacteria</taxon>
        <taxon>Pseudomonadati</taxon>
        <taxon>Bacteroidota</taxon>
        <taxon>Cytophagia</taxon>
        <taxon>Cytophagales</taxon>
        <taxon>Chryseotaleaceae</taxon>
        <taxon>Chryseosolibacter</taxon>
    </lineage>
</organism>
<dbReference type="PROSITE" id="PS01306">
    <property type="entry name" value="UPF0054"/>
    <property type="match status" value="1"/>
</dbReference>
<evidence type="ECO:0000256" key="3">
    <source>
        <dbReference type="ARBA" id="ARBA00022723"/>
    </source>
</evidence>
<evidence type="ECO:0000256" key="6">
    <source>
        <dbReference type="ARBA" id="ARBA00022833"/>
    </source>
</evidence>
<dbReference type="PANTHER" id="PTHR46986:SF1">
    <property type="entry name" value="ENDORIBONUCLEASE YBEY, CHLOROPLASTIC"/>
    <property type="match status" value="1"/>
</dbReference>
<dbReference type="GO" id="GO:0008270">
    <property type="term" value="F:zinc ion binding"/>
    <property type="evidence" value="ECO:0007669"/>
    <property type="project" value="UniProtKB-UniRule"/>
</dbReference>
<keyword evidence="7" id="KW-0690">Ribosome biogenesis</keyword>
<keyword evidence="5 7" id="KW-0378">Hydrolase</keyword>
<comment type="cofactor">
    <cofactor evidence="7">
        <name>Zn(2+)</name>
        <dbReference type="ChEBI" id="CHEBI:29105"/>
    </cofactor>
    <text evidence="7">Binds 1 zinc ion.</text>
</comment>
<evidence type="ECO:0000313" key="8">
    <source>
        <dbReference type="EMBL" id="MBT1700021.1"/>
    </source>
</evidence>
<dbReference type="InterPro" id="IPR020549">
    <property type="entry name" value="YbeY_CS"/>
</dbReference>
<dbReference type="EMBL" id="JAHESF010000033">
    <property type="protein sequence ID" value="MBT1700021.1"/>
    <property type="molecule type" value="Genomic_DNA"/>
</dbReference>
<comment type="function">
    <text evidence="7">Single strand-specific metallo-endoribonuclease involved in late-stage 70S ribosome quality control and in maturation of the 3' terminus of the 16S rRNA.</text>
</comment>
<dbReference type="Proteomes" id="UP001319200">
    <property type="component" value="Unassembled WGS sequence"/>
</dbReference>
<feature type="binding site" evidence="7">
    <location>
        <position position="113"/>
    </location>
    <ligand>
        <name>Zn(2+)</name>
        <dbReference type="ChEBI" id="CHEBI:29105"/>
        <note>catalytic</note>
    </ligand>
</feature>
<dbReference type="HAMAP" id="MF_00009">
    <property type="entry name" value="Endoribonucl_YbeY"/>
    <property type="match status" value="1"/>
</dbReference>
<keyword evidence="3 7" id="KW-0479">Metal-binding</keyword>
<gene>
    <name evidence="7 8" type="primary">ybeY</name>
    <name evidence="8" type="ORF">KK083_24250</name>
</gene>
<dbReference type="InterPro" id="IPR002036">
    <property type="entry name" value="YbeY"/>
</dbReference>
<name>A0AAP2DP81_9BACT</name>
<comment type="caution">
    <text evidence="8">The sequence shown here is derived from an EMBL/GenBank/DDBJ whole genome shotgun (WGS) entry which is preliminary data.</text>
</comment>
<dbReference type="PANTHER" id="PTHR46986">
    <property type="entry name" value="ENDORIBONUCLEASE YBEY, CHLOROPLASTIC"/>
    <property type="match status" value="1"/>
</dbReference>
<comment type="subcellular location">
    <subcellularLocation>
        <location evidence="7">Cytoplasm</location>
    </subcellularLocation>
</comment>
<dbReference type="SUPFAM" id="SSF55486">
    <property type="entry name" value="Metalloproteases ('zincins'), catalytic domain"/>
    <property type="match status" value="1"/>
</dbReference>
<feature type="binding site" evidence="7">
    <location>
        <position position="119"/>
    </location>
    <ligand>
        <name>Zn(2+)</name>
        <dbReference type="ChEBI" id="CHEBI:29105"/>
        <note>catalytic</note>
    </ligand>
</feature>
<dbReference type="GO" id="GO:0005737">
    <property type="term" value="C:cytoplasm"/>
    <property type="evidence" value="ECO:0007669"/>
    <property type="project" value="UniProtKB-SubCell"/>
</dbReference>
<dbReference type="NCBIfam" id="TIGR00043">
    <property type="entry name" value="rRNA maturation RNase YbeY"/>
    <property type="match status" value="1"/>
</dbReference>
<evidence type="ECO:0000256" key="1">
    <source>
        <dbReference type="ARBA" id="ARBA00010875"/>
    </source>
</evidence>
<evidence type="ECO:0000256" key="5">
    <source>
        <dbReference type="ARBA" id="ARBA00022801"/>
    </source>
</evidence>
<dbReference type="EC" id="3.1.-.-" evidence="7"/>
<dbReference type="GO" id="GO:0006364">
    <property type="term" value="P:rRNA processing"/>
    <property type="evidence" value="ECO:0007669"/>
    <property type="project" value="UniProtKB-UniRule"/>
</dbReference>
<keyword evidence="7" id="KW-0698">rRNA processing</keyword>
<dbReference type="Pfam" id="PF02130">
    <property type="entry name" value="YbeY"/>
    <property type="match status" value="1"/>
</dbReference>
<comment type="similarity">
    <text evidence="1 7">Belongs to the endoribonuclease YbeY family.</text>
</comment>
<dbReference type="AlphaFoldDB" id="A0AAP2DP81"/>
<keyword evidence="2 7" id="KW-0540">Nuclease</keyword>
<sequence length="139" mass="16357">MASINFFSQLDYFKFPQPRKTSAWIQAAIKKEKRKLRQLNFIFCSDEDLLKINLQYLNHKTYTDIITFDNSDVKGELEGDIFISVDRVKENADNLELPFKDELHRVVIHGVLHLIGYSDKTSAKKKEMRKKEDAYLSLR</sequence>
<keyword evidence="4 7" id="KW-0255">Endonuclease</keyword>
<evidence type="ECO:0000256" key="4">
    <source>
        <dbReference type="ARBA" id="ARBA00022759"/>
    </source>
</evidence>
<reference evidence="8 9" key="1">
    <citation type="submission" date="2021-05" db="EMBL/GenBank/DDBJ databases">
        <title>A Polyphasic approach of four new species of the genus Ohtaekwangia: Ohtaekwangia histidinii sp. nov., Ohtaekwangia cretensis sp. nov., Ohtaekwangia indiensis sp. nov., Ohtaekwangia reichenbachii sp. nov. from diverse environment.</title>
        <authorList>
            <person name="Octaviana S."/>
        </authorList>
    </citation>
    <scope>NUCLEOTIDE SEQUENCE [LARGE SCALE GENOMIC DNA]</scope>
    <source>
        <strain evidence="8 9">PWU4</strain>
    </source>
</reference>
<dbReference type="Gene3D" id="3.40.390.30">
    <property type="entry name" value="Metalloproteases ('zincins'), catalytic domain"/>
    <property type="match status" value="1"/>
</dbReference>
<dbReference type="GO" id="GO:0004521">
    <property type="term" value="F:RNA endonuclease activity"/>
    <property type="evidence" value="ECO:0007669"/>
    <property type="project" value="UniProtKB-UniRule"/>
</dbReference>
<dbReference type="InterPro" id="IPR023091">
    <property type="entry name" value="MetalPrtase_cat_dom_sf_prd"/>
</dbReference>
<evidence type="ECO:0000313" key="9">
    <source>
        <dbReference type="Proteomes" id="UP001319200"/>
    </source>
</evidence>
<evidence type="ECO:0000256" key="2">
    <source>
        <dbReference type="ARBA" id="ARBA00022722"/>
    </source>
</evidence>
<evidence type="ECO:0000256" key="7">
    <source>
        <dbReference type="HAMAP-Rule" id="MF_00009"/>
    </source>
</evidence>
<keyword evidence="9" id="KW-1185">Reference proteome</keyword>
<feature type="binding site" evidence="7">
    <location>
        <position position="109"/>
    </location>
    <ligand>
        <name>Zn(2+)</name>
        <dbReference type="ChEBI" id="CHEBI:29105"/>
        <note>catalytic</note>
    </ligand>
</feature>
<keyword evidence="6 7" id="KW-0862">Zinc</keyword>